<dbReference type="InterPro" id="IPR027443">
    <property type="entry name" value="IPNS-like_sf"/>
</dbReference>
<evidence type="ECO:0000259" key="1">
    <source>
        <dbReference type="Pfam" id="PF03171"/>
    </source>
</evidence>
<dbReference type="HOGENOM" id="CLU_753221_0_0_1"/>
<dbReference type="OMA" id="PHERYAI"/>
<dbReference type="Proteomes" id="UP000013827">
    <property type="component" value="Unassembled WGS sequence"/>
</dbReference>
<dbReference type="GeneID" id="17255628"/>
<dbReference type="RefSeq" id="XP_005761918.1">
    <property type="nucleotide sequence ID" value="XM_005761861.1"/>
</dbReference>
<sequence length="344" mass="37131">MPLGFFAAAAAQSDLSDAWPTVDCGALLADDGGSLAANGGGRSARGAALASLRSALETRGFFYCSNLDVLMDADYIASVYEFSRRAHALPADVKRRFARPRGGYSGSDAGVEELAYEAGTTSAVRAWDYARENNSSQGFWFRNRYPDFSPSFEEFIGEPGLRLVVGRRDSVVNWATAVGDLFARQQRLAVALLEGAHTDFEAFTLMHQSAAGLQLRAVGEGAGWEDAPVRPAEFVVIIGDLMTNGVLQAKPHERYAIIRFNALRADTPVAPLAPFVTAERPKAYSDTTMAEIMEVTIGNLEAGRGAWDAVQDRSSTARFDYDEWRRRAAAAGAARAAASARDEL</sequence>
<dbReference type="EnsemblProtists" id="EOD09489">
    <property type="protein sequence ID" value="EOD09489"/>
    <property type="gene ID" value="EMIHUDRAFT_197950"/>
</dbReference>
<dbReference type="PANTHER" id="PTHR47990">
    <property type="entry name" value="2-OXOGLUTARATE (2OG) AND FE(II)-DEPENDENT OXYGENASE SUPERFAMILY PROTEIN-RELATED"/>
    <property type="match status" value="1"/>
</dbReference>
<evidence type="ECO:0000259" key="2">
    <source>
        <dbReference type="Pfam" id="PF14226"/>
    </source>
</evidence>
<dbReference type="SUPFAM" id="SSF51197">
    <property type="entry name" value="Clavaminate synthase-like"/>
    <property type="match status" value="1"/>
</dbReference>
<proteinExistence type="predicted"/>
<dbReference type="InterPro" id="IPR044861">
    <property type="entry name" value="IPNS-like_FE2OG_OXY"/>
</dbReference>
<dbReference type="AlphaFoldDB" id="A0A0D3IE04"/>
<dbReference type="InterPro" id="IPR050231">
    <property type="entry name" value="Iron_ascorbate_oxido_reductase"/>
</dbReference>
<evidence type="ECO:0000313" key="4">
    <source>
        <dbReference type="Proteomes" id="UP000013827"/>
    </source>
</evidence>
<protein>
    <submittedName>
        <fullName evidence="3">Uncharacterized protein</fullName>
    </submittedName>
</protein>
<dbReference type="KEGG" id="ehx:EMIHUDRAFT_197950"/>
<dbReference type="Pfam" id="PF14226">
    <property type="entry name" value="DIOX_N"/>
    <property type="match status" value="1"/>
</dbReference>
<dbReference type="Pfam" id="PF03171">
    <property type="entry name" value="2OG-FeII_Oxy"/>
    <property type="match status" value="1"/>
</dbReference>
<name>A0A0D3IE04_EMIH1</name>
<organism evidence="3 4">
    <name type="scientific">Emiliania huxleyi (strain CCMP1516)</name>
    <dbReference type="NCBI Taxonomy" id="280463"/>
    <lineage>
        <taxon>Eukaryota</taxon>
        <taxon>Haptista</taxon>
        <taxon>Haptophyta</taxon>
        <taxon>Prymnesiophyceae</taxon>
        <taxon>Isochrysidales</taxon>
        <taxon>Noelaerhabdaceae</taxon>
        <taxon>Emiliania</taxon>
    </lineage>
</organism>
<feature type="domain" description="Non-haem dioxygenase N-terminal" evidence="2">
    <location>
        <begin position="43"/>
        <end position="132"/>
    </location>
</feature>
<keyword evidence="4" id="KW-1185">Reference proteome</keyword>
<accession>A0A0D3IE04</accession>
<dbReference type="Gene3D" id="2.60.120.330">
    <property type="entry name" value="B-lactam Antibiotic, Isopenicillin N Synthase, Chain"/>
    <property type="match status" value="2"/>
</dbReference>
<reference evidence="3" key="2">
    <citation type="submission" date="2024-10" db="UniProtKB">
        <authorList>
            <consortium name="EnsemblProtists"/>
        </authorList>
    </citation>
    <scope>IDENTIFICATION</scope>
</reference>
<feature type="domain" description="Isopenicillin N synthase-like Fe(2+) 2OG dioxygenase" evidence="1">
    <location>
        <begin position="194"/>
        <end position="253"/>
    </location>
</feature>
<dbReference type="InterPro" id="IPR026992">
    <property type="entry name" value="DIOX_N"/>
</dbReference>
<reference evidence="4" key="1">
    <citation type="journal article" date="2013" name="Nature">
        <title>Pan genome of the phytoplankton Emiliania underpins its global distribution.</title>
        <authorList>
            <person name="Read B.A."/>
            <person name="Kegel J."/>
            <person name="Klute M.J."/>
            <person name="Kuo A."/>
            <person name="Lefebvre S.C."/>
            <person name="Maumus F."/>
            <person name="Mayer C."/>
            <person name="Miller J."/>
            <person name="Monier A."/>
            <person name="Salamov A."/>
            <person name="Young J."/>
            <person name="Aguilar M."/>
            <person name="Claverie J.M."/>
            <person name="Frickenhaus S."/>
            <person name="Gonzalez K."/>
            <person name="Herman E.K."/>
            <person name="Lin Y.C."/>
            <person name="Napier J."/>
            <person name="Ogata H."/>
            <person name="Sarno A.F."/>
            <person name="Shmutz J."/>
            <person name="Schroeder D."/>
            <person name="de Vargas C."/>
            <person name="Verret F."/>
            <person name="von Dassow P."/>
            <person name="Valentin K."/>
            <person name="Van de Peer Y."/>
            <person name="Wheeler G."/>
            <person name="Dacks J.B."/>
            <person name="Delwiche C.F."/>
            <person name="Dyhrman S.T."/>
            <person name="Glockner G."/>
            <person name="John U."/>
            <person name="Richards T."/>
            <person name="Worden A.Z."/>
            <person name="Zhang X."/>
            <person name="Grigoriev I.V."/>
            <person name="Allen A.E."/>
            <person name="Bidle K."/>
            <person name="Borodovsky M."/>
            <person name="Bowler C."/>
            <person name="Brownlee C."/>
            <person name="Cock J.M."/>
            <person name="Elias M."/>
            <person name="Gladyshev V.N."/>
            <person name="Groth M."/>
            <person name="Guda C."/>
            <person name="Hadaegh A."/>
            <person name="Iglesias-Rodriguez M.D."/>
            <person name="Jenkins J."/>
            <person name="Jones B.M."/>
            <person name="Lawson T."/>
            <person name="Leese F."/>
            <person name="Lindquist E."/>
            <person name="Lobanov A."/>
            <person name="Lomsadze A."/>
            <person name="Malik S.B."/>
            <person name="Marsh M.E."/>
            <person name="Mackinder L."/>
            <person name="Mock T."/>
            <person name="Mueller-Roeber B."/>
            <person name="Pagarete A."/>
            <person name="Parker M."/>
            <person name="Probert I."/>
            <person name="Quesneville H."/>
            <person name="Raines C."/>
            <person name="Rensing S.A."/>
            <person name="Riano-Pachon D.M."/>
            <person name="Richier S."/>
            <person name="Rokitta S."/>
            <person name="Shiraiwa Y."/>
            <person name="Soanes D.M."/>
            <person name="van der Giezen M."/>
            <person name="Wahlund T.M."/>
            <person name="Williams B."/>
            <person name="Wilson W."/>
            <person name="Wolfe G."/>
            <person name="Wurch L.L."/>
        </authorList>
    </citation>
    <scope>NUCLEOTIDE SEQUENCE</scope>
</reference>
<dbReference type="STRING" id="2903.R1DLD5"/>
<evidence type="ECO:0000313" key="3">
    <source>
        <dbReference type="EnsemblProtists" id="EOD09489"/>
    </source>
</evidence>
<dbReference type="PaxDb" id="2903-EOD09489"/>